<dbReference type="CDD" id="cd08861">
    <property type="entry name" value="OtcD1_ARO-CYC_like"/>
    <property type="match status" value="2"/>
</dbReference>
<evidence type="ECO:0000313" key="1">
    <source>
        <dbReference type="EMBL" id="GAA4224510.1"/>
    </source>
</evidence>
<dbReference type="InterPro" id="IPR023393">
    <property type="entry name" value="START-like_dom_sf"/>
</dbReference>
<keyword evidence="2" id="KW-1185">Reference proteome</keyword>
<accession>A0ABP8BS74</accession>
<sequence length="319" mass="35195">MREVEHEIVVDAPAEAVYGLLAAVGDWPRLFPPTVHVSYLERTEKAERLRIWASANDKVKTWTSRRELDPAALRIDFRQEVSAPPVGEMGGTWRVERVSDGRSRVVLSHRYRADGDDRDDLAWIDRAVDGNSRSELAALKAGAERATKGDDGDGFLSFEDSVFVAGPAEETGERVYAFLDRADLWEERLPHVTRVVLTEDDPGLQILEMDTRAKGGSTHTTRSVRVCFPHREIVYKQTTLPALLTLHTGVWRTMPSRVDGVDGVTVTSHHTVSIAEENVTAVLGADAGVADALAFVRDALGTNSLATLRHAKRHAEDNG</sequence>
<gene>
    <name evidence="1" type="ORF">GCM10022254_04090</name>
</gene>
<dbReference type="Proteomes" id="UP001501710">
    <property type="component" value="Unassembled WGS sequence"/>
</dbReference>
<comment type="caution">
    <text evidence="1">The sequence shown here is derived from an EMBL/GenBank/DDBJ whole genome shotgun (WGS) entry which is preliminary data.</text>
</comment>
<reference evidence="2" key="1">
    <citation type="journal article" date="2019" name="Int. J. Syst. Evol. Microbiol.">
        <title>The Global Catalogue of Microorganisms (GCM) 10K type strain sequencing project: providing services to taxonomists for standard genome sequencing and annotation.</title>
        <authorList>
            <consortium name="The Broad Institute Genomics Platform"/>
            <consortium name="The Broad Institute Genome Sequencing Center for Infectious Disease"/>
            <person name="Wu L."/>
            <person name="Ma J."/>
        </authorList>
    </citation>
    <scope>NUCLEOTIDE SEQUENCE [LARGE SCALE GENOMIC DNA]</scope>
    <source>
        <strain evidence="2">JCM 17440</strain>
    </source>
</reference>
<dbReference type="Pfam" id="PF10604">
    <property type="entry name" value="Polyketide_cyc2"/>
    <property type="match status" value="1"/>
</dbReference>
<organism evidence="1 2">
    <name type="scientific">Actinomadura meridiana</name>
    <dbReference type="NCBI Taxonomy" id="559626"/>
    <lineage>
        <taxon>Bacteria</taxon>
        <taxon>Bacillati</taxon>
        <taxon>Actinomycetota</taxon>
        <taxon>Actinomycetes</taxon>
        <taxon>Streptosporangiales</taxon>
        <taxon>Thermomonosporaceae</taxon>
        <taxon>Actinomadura</taxon>
    </lineage>
</organism>
<dbReference type="SUPFAM" id="SSF55961">
    <property type="entry name" value="Bet v1-like"/>
    <property type="match status" value="2"/>
</dbReference>
<dbReference type="InterPro" id="IPR019587">
    <property type="entry name" value="Polyketide_cyclase/dehydratase"/>
</dbReference>
<dbReference type="RefSeq" id="WP_344888632.1">
    <property type="nucleotide sequence ID" value="NZ_BAABAS010000003.1"/>
</dbReference>
<protein>
    <submittedName>
        <fullName evidence="1">SRPBCC family protein</fullName>
    </submittedName>
</protein>
<proteinExistence type="predicted"/>
<dbReference type="EMBL" id="BAABAS010000003">
    <property type="protein sequence ID" value="GAA4224510.1"/>
    <property type="molecule type" value="Genomic_DNA"/>
</dbReference>
<evidence type="ECO:0000313" key="2">
    <source>
        <dbReference type="Proteomes" id="UP001501710"/>
    </source>
</evidence>
<dbReference type="Gene3D" id="3.30.530.20">
    <property type="match status" value="2"/>
</dbReference>
<name>A0ABP8BS74_9ACTN</name>